<keyword evidence="2 8" id="KW-0963">Cytoplasm</keyword>
<dbReference type="Pfam" id="PF03841">
    <property type="entry name" value="SelA"/>
    <property type="match status" value="2"/>
</dbReference>
<evidence type="ECO:0000256" key="6">
    <source>
        <dbReference type="ARBA" id="ARBA00023266"/>
    </source>
</evidence>
<evidence type="ECO:0000256" key="1">
    <source>
        <dbReference type="ARBA" id="ARBA00001933"/>
    </source>
</evidence>
<comment type="pathway">
    <text evidence="8">Aminoacyl-tRNA biosynthesis; selenocysteinyl-tRNA(Sec) biosynthesis; selenocysteinyl-tRNA(Sec) from L-seryl-tRNA(Sec) (bacterial route): step 1/1.</text>
</comment>
<comment type="cofactor">
    <cofactor evidence="1 8 9">
        <name>pyridoxal 5'-phosphate</name>
        <dbReference type="ChEBI" id="CHEBI:597326"/>
    </cofactor>
</comment>
<comment type="caution">
    <text evidence="10">The sequence shown here is derived from an EMBL/GenBank/DDBJ whole genome shotgun (WGS) entry which is preliminary data.</text>
</comment>
<dbReference type="GO" id="GO:0004125">
    <property type="term" value="F:L-seryl-tRNA(Sec) selenium transferase activity"/>
    <property type="evidence" value="ECO:0007669"/>
    <property type="project" value="UniProtKB-UniRule"/>
</dbReference>
<dbReference type="GO" id="GO:0005737">
    <property type="term" value="C:cytoplasm"/>
    <property type="evidence" value="ECO:0007669"/>
    <property type="project" value="UniProtKB-SubCell"/>
</dbReference>
<dbReference type="InterPro" id="IPR004534">
    <property type="entry name" value="SelA_trans"/>
</dbReference>
<dbReference type="EMBL" id="ACYG01000024">
    <property type="protein sequence ID" value="EEV17582.1"/>
    <property type="molecule type" value="Genomic_DNA"/>
</dbReference>
<dbReference type="Gene3D" id="3.40.640.10">
    <property type="entry name" value="Type I PLP-dependent aspartate aminotransferase-like (Major domain)"/>
    <property type="match status" value="2"/>
</dbReference>
<dbReference type="PANTHER" id="PTHR32328">
    <property type="entry name" value="L-SERYL-TRNA(SEC) SELENIUM TRANSFERASE"/>
    <property type="match status" value="1"/>
</dbReference>
<dbReference type="NCBIfam" id="TIGR00474">
    <property type="entry name" value="selA"/>
    <property type="match status" value="1"/>
</dbReference>
<evidence type="ECO:0000256" key="8">
    <source>
        <dbReference type="HAMAP-Rule" id="MF_00423"/>
    </source>
</evidence>
<sequence length="536" mass="58697">MQRIKLPKIDKIANAQEFQNCLRPQIIKIAQELIEQERQKALQGGELASESEIIARIKSRYEKFQNLSLKPLINATGVVLHTNLGRSVISAEILARAQKIITSYSNLEYDLSEGARGNRYDYIALLCSELFGAQDALVVNNNAAAVFLVLNTFASGREVVVSRGELVEIGGSFRVSEVMANSGAKLVEIGTTNKTKLDDYEEAINENTAILMKVHRSNFKISGFSSSVSAAEVAALARKATRKKEEFLALRAANFKNLENLCGGSSDATGEILNSAPNSLNLADSSANALNLNSGEPSKRSECFHEEGESEIPAKASKIAPTKFSMKKAESFNEIIDYYDLGSGYASELGFGLGKSEPSIFELLKSGVRLLSFSGDKLFGSVQCGIILGDRQLIARLRKNQLLRMLRVDKITLSLLAETIKAYINKEFHLITTIDQIHLSLDELRERAELVQSRISVKSQIVPTTTFVGGGTMPGASYPSVALAILDGADPQSTQAKFRTAGIIGRIEDDKFLLDFRSILKSDLQDLIKKIGEIYE</sequence>
<name>C8PHG8_9BACT</name>
<dbReference type="GO" id="GO:0001514">
    <property type="term" value="P:selenocysteine incorporation"/>
    <property type="evidence" value="ECO:0007669"/>
    <property type="project" value="UniProtKB-UniRule"/>
</dbReference>
<evidence type="ECO:0000256" key="5">
    <source>
        <dbReference type="ARBA" id="ARBA00022917"/>
    </source>
</evidence>
<evidence type="ECO:0000256" key="7">
    <source>
        <dbReference type="ARBA" id="ARBA00044507"/>
    </source>
</evidence>
<keyword evidence="6 8" id="KW-0711">Selenium</keyword>
<dbReference type="AlphaFoldDB" id="C8PHG8"/>
<feature type="modified residue" description="N6-(pyridoxal phosphate)lysine" evidence="8 9">
    <location>
        <position position="377"/>
    </location>
</feature>
<organism evidence="10 11">
    <name type="scientific">Campylobacter gracilis RM3268</name>
    <dbReference type="NCBI Taxonomy" id="553220"/>
    <lineage>
        <taxon>Bacteria</taxon>
        <taxon>Pseudomonadati</taxon>
        <taxon>Campylobacterota</taxon>
        <taxon>Epsilonproteobacteria</taxon>
        <taxon>Campylobacterales</taxon>
        <taxon>Campylobacteraceae</taxon>
        <taxon>Campylobacter</taxon>
    </lineage>
</organism>
<evidence type="ECO:0000256" key="4">
    <source>
        <dbReference type="ARBA" id="ARBA00022898"/>
    </source>
</evidence>
<evidence type="ECO:0000313" key="10">
    <source>
        <dbReference type="EMBL" id="EEV17582.1"/>
    </source>
</evidence>
<dbReference type="RefSeq" id="WP_005871097.1">
    <property type="nucleotide sequence ID" value="NZ_ACYG01000024.1"/>
</dbReference>
<comment type="function">
    <text evidence="8">Converts seryl-tRNA(Sec) to selenocysteinyl-tRNA(Sec) required for selenoprotein biosynthesis.</text>
</comment>
<dbReference type="HAMAP" id="MF_00423">
    <property type="entry name" value="SelA"/>
    <property type="match status" value="1"/>
</dbReference>
<evidence type="ECO:0000256" key="9">
    <source>
        <dbReference type="PIRSR" id="PIRSR618319-50"/>
    </source>
</evidence>
<evidence type="ECO:0000256" key="3">
    <source>
        <dbReference type="ARBA" id="ARBA00022679"/>
    </source>
</evidence>
<dbReference type="UniPathway" id="UPA00906">
    <property type="reaction ID" value="UER00896"/>
</dbReference>
<keyword evidence="4 8" id="KW-0663">Pyridoxal phosphate</keyword>
<accession>C8PHG8</accession>
<dbReference type="Gene3D" id="3.90.1150.180">
    <property type="match status" value="2"/>
</dbReference>
<keyword evidence="5 8" id="KW-0648">Protein biosynthesis</keyword>
<dbReference type="EC" id="2.9.1.1" evidence="8"/>
<dbReference type="GO" id="GO:0001717">
    <property type="term" value="P:conversion of seryl-tRNAsec to selenocys-tRNAsec"/>
    <property type="evidence" value="ECO:0007669"/>
    <property type="project" value="UniProtKB-UniRule"/>
</dbReference>
<keyword evidence="11" id="KW-1185">Reference proteome</keyword>
<evidence type="ECO:0000256" key="2">
    <source>
        <dbReference type="ARBA" id="ARBA00022490"/>
    </source>
</evidence>
<keyword evidence="3 8" id="KW-0808">Transferase</keyword>
<comment type="subcellular location">
    <subcellularLocation>
        <location evidence="8">Cytoplasm</location>
    </subcellularLocation>
</comment>
<dbReference type="eggNOG" id="COG1921">
    <property type="taxonomic scope" value="Bacteria"/>
</dbReference>
<comment type="catalytic activity">
    <reaction evidence="8">
        <text>L-seryl-tRNA(Sec) + selenophosphate + H(+) = L-selenocysteinyl-tRNA(Sec) + phosphate</text>
        <dbReference type="Rhea" id="RHEA:22728"/>
        <dbReference type="Rhea" id="RHEA-COMP:9742"/>
        <dbReference type="Rhea" id="RHEA-COMP:9743"/>
        <dbReference type="ChEBI" id="CHEBI:15378"/>
        <dbReference type="ChEBI" id="CHEBI:16144"/>
        <dbReference type="ChEBI" id="CHEBI:43474"/>
        <dbReference type="ChEBI" id="CHEBI:78533"/>
        <dbReference type="ChEBI" id="CHEBI:78573"/>
        <dbReference type="EC" id="2.9.1.1"/>
    </reaction>
</comment>
<proteinExistence type="inferred from homology"/>
<reference evidence="10 11" key="1">
    <citation type="submission" date="2009-07" db="EMBL/GenBank/DDBJ databases">
        <authorList>
            <person name="Madupu R."/>
            <person name="Sebastian Y."/>
            <person name="Durkin A.S."/>
            <person name="Torralba M."/>
            <person name="Methe B."/>
            <person name="Sutton G.G."/>
            <person name="Strausberg R.L."/>
            <person name="Nelson K.E."/>
        </authorList>
    </citation>
    <scope>NUCLEOTIDE SEQUENCE [LARGE SCALE GENOMIC DNA]</scope>
    <source>
        <strain evidence="10 11">RM3268</strain>
    </source>
</reference>
<gene>
    <name evidence="8 10" type="primary">selA</name>
    <name evidence="10" type="ORF">CAMGR0001_0413</name>
</gene>
<dbReference type="SUPFAM" id="SSF53383">
    <property type="entry name" value="PLP-dependent transferases"/>
    <property type="match status" value="2"/>
</dbReference>
<dbReference type="InterPro" id="IPR018319">
    <property type="entry name" value="SelA-like"/>
</dbReference>
<dbReference type="STRING" id="824.CGRAC_1906"/>
<dbReference type="InterPro" id="IPR015424">
    <property type="entry name" value="PyrdxlP-dep_Trfase"/>
</dbReference>
<comment type="similarity">
    <text evidence="7 8">Belongs to the SelA family.</text>
</comment>
<protein>
    <recommendedName>
        <fullName evidence="8">L-seryl-tRNA(Sec) selenium transferase</fullName>
        <ecNumber evidence="8">2.9.1.1</ecNumber>
    </recommendedName>
    <alternativeName>
        <fullName evidence="8">Selenocysteine synthase</fullName>
        <shortName evidence="8">Sec synthase</shortName>
    </alternativeName>
    <alternativeName>
        <fullName evidence="8">Selenocysteinyl-tRNA(Sec) synthase</fullName>
    </alternativeName>
</protein>
<dbReference type="PANTHER" id="PTHR32328:SF0">
    <property type="entry name" value="L-SERYL-TRNA(SEC) SELENIUM TRANSFERASE"/>
    <property type="match status" value="1"/>
</dbReference>
<evidence type="ECO:0000313" key="11">
    <source>
        <dbReference type="Proteomes" id="UP000005709"/>
    </source>
</evidence>
<dbReference type="Proteomes" id="UP000005709">
    <property type="component" value="Unassembled WGS sequence"/>
</dbReference>
<dbReference type="InterPro" id="IPR015421">
    <property type="entry name" value="PyrdxlP-dep_Trfase_major"/>
</dbReference>